<dbReference type="PROSITE" id="PS51257">
    <property type="entry name" value="PROKAR_LIPOPROTEIN"/>
    <property type="match status" value="1"/>
</dbReference>
<feature type="signal peptide" evidence="1">
    <location>
        <begin position="1"/>
        <end position="18"/>
    </location>
</feature>
<organism evidence="2 3">
    <name type="scientific">Prevotella heparinolytica</name>
    <dbReference type="NCBI Taxonomy" id="28113"/>
    <lineage>
        <taxon>Bacteria</taxon>
        <taxon>Pseudomonadati</taxon>
        <taxon>Bacteroidota</taxon>
        <taxon>Bacteroidia</taxon>
        <taxon>Bacteroidales</taxon>
        <taxon>Bacteroidaceae</taxon>
        <taxon>Bacteroides</taxon>
    </lineage>
</organism>
<keyword evidence="2" id="KW-0449">Lipoprotein</keyword>
<dbReference type="InterPro" id="IPR031762">
    <property type="entry name" value="DUF4738"/>
</dbReference>
<dbReference type="AlphaFoldDB" id="A0A449I5V0"/>
<dbReference type="Gene3D" id="2.40.128.510">
    <property type="entry name" value="Protein of unknown function DUF4738"/>
    <property type="match status" value="1"/>
</dbReference>
<evidence type="ECO:0000313" key="2">
    <source>
        <dbReference type="EMBL" id="VFB14801.1"/>
    </source>
</evidence>
<dbReference type="EMBL" id="CAACYH010000004">
    <property type="protein sequence ID" value="VFB14801.1"/>
    <property type="molecule type" value="Genomic_DNA"/>
</dbReference>
<sequence length="183" mass="20593">MMKKIVYTLACASIISLAACSSQDKNKKEDLQTLQQDSTEVSAPQRMQVSDIKTVFTYKGKEYQSSVLRIPDETLPIVKNEQGEKFVDNRITLRISCEGKQLVDKAFTKESFASLIDAEFMKNSILEGLVYDKTAPEGMIYAASICYPQSDLYVPIRLVVTTDGKISMTKEELMEDYQTTSIN</sequence>
<name>A0A449I5V0_9BACE</name>
<reference evidence="2 3" key="1">
    <citation type="submission" date="2019-02" db="EMBL/GenBank/DDBJ databases">
        <authorList>
            <consortium name="Pathogen Informatics"/>
        </authorList>
    </citation>
    <scope>NUCLEOTIDE SEQUENCE [LARGE SCALE GENOMIC DNA]</scope>
    <source>
        <strain evidence="2 3">3012STDY7078512</strain>
    </source>
</reference>
<dbReference type="Proteomes" id="UP000396835">
    <property type="component" value="Unassembled WGS sequence"/>
</dbReference>
<keyword evidence="1" id="KW-0732">Signal</keyword>
<gene>
    <name evidence="2" type="ORF">NCTC7812_02366</name>
</gene>
<evidence type="ECO:0000256" key="1">
    <source>
        <dbReference type="SAM" id="SignalP"/>
    </source>
</evidence>
<evidence type="ECO:0000313" key="3">
    <source>
        <dbReference type="Proteomes" id="UP000396835"/>
    </source>
</evidence>
<feature type="chain" id="PRO_5019124525" evidence="1">
    <location>
        <begin position="19"/>
        <end position="183"/>
    </location>
</feature>
<dbReference type="Pfam" id="PF15889">
    <property type="entry name" value="DUF4738"/>
    <property type="match status" value="1"/>
</dbReference>
<protein>
    <submittedName>
        <fullName evidence="2">Putative lipoprotein</fullName>
    </submittedName>
</protein>
<proteinExistence type="predicted"/>
<accession>A0A449I5V0</accession>